<dbReference type="GO" id="GO:0004725">
    <property type="term" value="F:protein tyrosine phosphatase activity"/>
    <property type="evidence" value="ECO:0007669"/>
    <property type="project" value="InterPro"/>
</dbReference>
<accession>A0A0N4WX28</accession>
<protein>
    <submittedName>
        <fullName evidence="5">Tyrosine-protein phosphatase domain-containing protein</fullName>
    </submittedName>
</protein>
<gene>
    <name evidence="3" type="ORF">HPLM_LOCUS16334</name>
</gene>
<dbReference type="EMBL" id="UZAF01019372">
    <property type="protein sequence ID" value="VDO59532.1"/>
    <property type="molecule type" value="Genomic_DNA"/>
</dbReference>
<feature type="region of interest" description="Disordered" evidence="1">
    <location>
        <begin position="1"/>
        <end position="36"/>
    </location>
</feature>
<evidence type="ECO:0000313" key="5">
    <source>
        <dbReference type="WBParaSite" id="HPLM_0001634201-mRNA-1"/>
    </source>
</evidence>
<dbReference type="PROSITE" id="PS50055">
    <property type="entry name" value="TYR_PHOSPHATASE_PTP"/>
    <property type="match status" value="1"/>
</dbReference>
<dbReference type="SUPFAM" id="SSF52799">
    <property type="entry name" value="(Phosphotyrosine protein) phosphatases II"/>
    <property type="match status" value="1"/>
</dbReference>
<evidence type="ECO:0000313" key="4">
    <source>
        <dbReference type="Proteomes" id="UP000268014"/>
    </source>
</evidence>
<dbReference type="InterPro" id="IPR000242">
    <property type="entry name" value="PTP_cat"/>
</dbReference>
<dbReference type="PANTHER" id="PTHR23219:SF13">
    <property type="entry name" value="TYROSINE-PROTEIN PHOSPHATASE DOMAIN-CONTAINING PROTEIN"/>
    <property type="match status" value="1"/>
</dbReference>
<dbReference type="OrthoDB" id="6144703at2759"/>
<dbReference type="AlphaFoldDB" id="A0A0N4WX28"/>
<dbReference type="Pfam" id="PF00102">
    <property type="entry name" value="Y_phosphatase"/>
    <property type="match status" value="1"/>
</dbReference>
<name>A0A0N4WX28_HAEPC</name>
<dbReference type="SMART" id="SM00194">
    <property type="entry name" value="PTPc"/>
    <property type="match status" value="1"/>
</dbReference>
<dbReference type="STRING" id="6290.A0A0N4WX28"/>
<dbReference type="InterPro" id="IPR029021">
    <property type="entry name" value="Prot-tyrosine_phosphatase-like"/>
</dbReference>
<reference evidence="3 4" key="2">
    <citation type="submission" date="2018-11" db="EMBL/GenBank/DDBJ databases">
        <authorList>
            <consortium name="Pathogen Informatics"/>
        </authorList>
    </citation>
    <scope>NUCLEOTIDE SEQUENCE [LARGE SCALE GENOMIC DNA]</scope>
    <source>
        <strain evidence="3 4">MHpl1</strain>
    </source>
</reference>
<proteinExistence type="predicted"/>
<reference evidence="5" key="1">
    <citation type="submission" date="2017-02" db="UniProtKB">
        <authorList>
            <consortium name="WormBaseParasite"/>
        </authorList>
    </citation>
    <scope>IDENTIFICATION</scope>
</reference>
<dbReference type="Gene3D" id="3.90.190.10">
    <property type="entry name" value="Protein tyrosine phosphatase superfamily"/>
    <property type="match status" value="1"/>
</dbReference>
<sequence length="156" mass="17991">MAAKVGRRTLRQRRRTVEATYEEPEEKAPSSDQAAPKKDIVCLDETRVRLTLNVPPATDYIHANWIKFEGHDKEYIATQAPLDNTIEDFWRMVFQVGSPHIVNLTKIRNLYSGGSAGRLFKFKYSEGINGFRNQYSFSDQIRINAWGLNKAVDKIW</sequence>
<feature type="compositionally biased region" description="Basic residues" evidence="1">
    <location>
        <begin position="1"/>
        <end position="14"/>
    </location>
</feature>
<feature type="domain" description="Tyrosine-protein phosphatase" evidence="2">
    <location>
        <begin position="38"/>
        <end position="107"/>
    </location>
</feature>
<evidence type="ECO:0000256" key="1">
    <source>
        <dbReference type="SAM" id="MobiDB-lite"/>
    </source>
</evidence>
<dbReference type="PANTHER" id="PTHR23219">
    <property type="entry name" value="TYROSINE-PROTEIN PHOSPHATASE C15H7.3-RELATED"/>
    <property type="match status" value="1"/>
</dbReference>
<keyword evidence="4" id="KW-1185">Reference proteome</keyword>
<evidence type="ECO:0000259" key="2">
    <source>
        <dbReference type="PROSITE" id="PS50055"/>
    </source>
</evidence>
<evidence type="ECO:0000313" key="3">
    <source>
        <dbReference type="EMBL" id="VDO59532.1"/>
    </source>
</evidence>
<dbReference type="PRINTS" id="PR00700">
    <property type="entry name" value="PRTYPHPHTASE"/>
</dbReference>
<dbReference type="Proteomes" id="UP000268014">
    <property type="component" value="Unassembled WGS sequence"/>
</dbReference>
<organism evidence="5">
    <name type="scientific">Haemonchus placei</name>
    <name type="common">Barber's pole worm</name>
    <dbReference type="NCBI Taxonomy" id="6290"/>
    <lineage>
        <taxon>Eukaryota</taxon>
        <taxon>Metazoa</taxon>
        <taxon>Ecdysozoa</taxon>
        <taxon>Nematoda</taxon>
        <taxon>Chromadorea</taxon>
        <taxon>Rhabditida</taxon>
        <taxon>Rhabditina</taxon>
        <taxon>Rhabditomorpha</taxon>
        <taxon>Strongyloidea</taxon>
        <taxon>Trichostrongylidae</taxon>
        <taxon>Haemonchus</taxon>
    </lineage>
</organism>
<dbReference type="WBParaSite" id="HPLM_0001634201-mRNA-1">
    <property type="protein sequence ID" value="HPLM_0001634201-mRNA-1"/>
    <property type="gene ID" value="HPLM_0001634201"/>
</dbReference>